<evidence type="ECO:0000313" key="1">
    <source>
        <dbReference type="EMBL" id="JAE31377.1"/>
    </source>
</evidence>
<reference evidence="1" key="2">
    <citation type="journal article" date="2015" name="Data Brief">
        <title>Shoot transcriptome of the giant reed, Arundo donax.</title>
        <authorList>
            <person name="Barrero R.A."/>
            <person name="Guerrero F.D."/>
            <person name="Moolhuijzen P."/>
            <person name="Goolsby J.A."/>
            <person name="Tidwell J."/>
            <person name="Bellgard S.E."/>
            <person name="Bellgard M.I."/>
        </authorList>
    </citation>
    <scope>NUCLEOTIDE SEQUENCE</scope>
    <source>
        <tissue evidence="1">Shoot tissue taken approximately 20 cm above the soil surface</tissue>
    </source>
</reference>
<accession>A0A0A9H3P0</accession>
<dbReference type="AlphaFoldDB" id="A0A0A9H3P0"/>
<reference evidence="1" key="1">
    <citation type="submission" date="2014-09" db="EMBL/GenBank/DDBJ databases">
        <authorList>
            <person name="Magalhaes I.L.F."/>
            <person name="Oliveira U."/>
            <person name="Santos F.R."/>
            <person name="Vidigal T.H.D.A."/>
            <person name="Brescovit A.D."/>
            <person name="Santos A.J."/>
        </authorList>
    </citation>
    <scope>NUCLEOTIDE SEQUENCE</scope>
    <source>
        <tissue evidence="1">Shoot tissue taken approximately 20 cm above the soil surface</tissue>
    </source>
</reference>
<dbReference type="EMBL" id="GBRH01166519">
    <property type="protein sequence ID" value="JAE31377.1"/>
    <property type="molecule type" value="Transcribed_RNA"/>
</dbReference>
<name>A0A0A9H3P0_ARUDO</name>
<sequence>MKKTWTSCTRRLQTEQDRVEKLSTQGWHSTCSRSTITDIERRRR</sequence>
<protein>
    <submittedName>
        <fullName evidence="1">Uncharacterized protein</fullName>
    </submittedName>
</protein>
<organism evidence="1">
    <name type="scientific">Arundo donax</name>
    <name type="common">Giant reed</name>
    <name type="synonym">Donax arundinaceus</name>
    <dbReference type="NCBI Taxonomy" id="35708"/>
    <lineage>
        <taxon>Eukaryota</taxon>
        <taxon>Viridiplantae</taxon>
        <taxon>Streptophyta</taxon>
        <taxon>Embryophyta</taxon>
        <taxon>Tracheophyta</taxon>
        <taxon>Spermatophyta</taxon>
        <taxon>Magnoliopsida</taxon>
        <taxon>Liliopsida</taxon>
        <taxon>Poales</taxon>
        <taxon>Poaceae</taxon>
        <taxon>PACMAD clade</taxon>
        <taxon>Arundinoideae</taxon>
        <taxon>Arundineae</taxon>
        <taxon>Arundo</taxon>
    </lineage>
</organism>
<proteinExistence type="predicted"/>